<organism evidence="6 7">
    <name type="scientific">Papaver nudicaule</name>
    <name type="common">Iceland poppy</name>
    <dbReference type="NCBI Taxonomy" id="74823"/>
    <lineage>
        <taxon>Eukaryota</taxon>
        <taxon>Viridiplantae</taxon>
        <taxon>Streptophyta</taxon>
        <taxon>Embryophyta</taxon>
        <taxon>Tracheophyta</taxon>
        <taxon>Spermatophyta</taxon>
        <taxon>Magnoliopsida</taxon>
        <taxon>Ranunculales</taxon>
        <taxon>Papaveraceae</taxon>
        <taxon>Papaveroideae</taxon>
        <taxon>Papaver</taxon>
    </lineage>
</organism>
<dbReference type="CDD" id="cd16454">
    <property type="entry name" value="RING-H2_PA-TM-RING"/>
    <property type="match status" value="1"/>
</dbReference>
<dbReference type="SUPFAM" id="SSF57850">
    <property type="entry name" value="RING/U-box"/>
    <property type="match status" value="1"/>
</dbReference>
<dbReference type="Proteomes" id="UP001177140">
    <property type="component" value="Unassembled WGS sequence"/>
</dbReference>
<reference evidence="6" key="1">
    <citation type="submission" date="2022-03" db="EMBL/GenBank/DDBJ databases">
        <title>A functionally conserved STORR gene fusion in Papaver species that diverged 16.8 million years ago.</title>
        <authorList>
            <person name="Catania T."/>
        </authorList>
    </citation>
    <scope>NUCLEOTIDE SEQUENCE</scope>
    <source>
        <strain evidence="6">S-191538</strain>
    </source>
</reference>
<evidence type="ECO:0000256" key="4">
    <source>
        <dbReference type="PROSITE-ProRule" id="PRU00175"/>
    </source>
</evidence>
<dbReference type="Pfam" id="PF13639">
    <property type="entry name" value="zf-RING_2"/>
    <property type="match status" value="1"/>
</dbReference>
<evidence type="ECO:0000256" key="3">
    <source>
        <dbReference type="ARBA" id="ARBA00022833"/>
    </source>
</evidence>
<dbReference type="GO" id="GO:0006511">
    <property type="term" value="P:ubiquitin-dependent protein catabolic process"/>
    <property type="evidence" value="ECO:0007669"/>
    <property type="project" value="TreeGrafter"/>
</dbReference>
<dbReference type="GO" id="GO:0005634">
    <property type="term" value="C:nucleus"/>
    <property type="evidence" value="ECO:0007669"/>
    <property type="project" value="TreeGrafter"/>
</dbReference>
<dbReference type="GO" id="GO:0061630">
    <property type="term" value="F:ubiquitin protein ligase activity"/>
    <property type="evidence" value="ECO:0007669"/>
    <property type="project" value="TreeGrafter"/>
</dbReference>
<dbReference type="PROSITE" id="PS50089">
    <property type="entry name" value="ZF_RING_2"/>
    <property type="match status" value="1"/>
</dbReference>
<evidence type="ECO:0000313" key="7">
    <source>
        <dbReference type="Proteomes" id="UP001177140"/>
    </source>
</evidence>
<keyword evidence="3" id="KW-0862">Zinc</keyword>
<protein>
    <recommendedName>
        <fullName evidence="5">RING-type domain-containing protein</fullName>
    </recommendedName>
</protein>
<dbReference type="InterPro" id="IPR051834">
    <property type="entry name" value="RING_finger_E3_ligase"/>
</dbReference>
<comment type="caution">
    <text evidence="6">The sequence shown here is derived from an EMBL/GenBank/DDBJ whole genome shotgun (WGS) entry which is preliminary data.</text>
</comment>
<dbReference type="EMBL" id="JAJJMA010069985">
    <property type="protein sequence ID" value="MCL7027603.1"/>
    <property type="molecule type" value="Genomic_DNA"/>
</dbReference>
<keyword evidence="2 4" id="KW-0863">Zinc-finger</keyword>
<gene>
    <name evidence="6" type="ORF">MKW94_014091</name>
</gene>
<dbReference type="Gene3D" id="3.30.40.10">
    <property type="entry name" value="Zinc/RING finger domain, C3HC4 (zinc finger)"/>
    <property type="match status" value="1"/>
</dbReference>
<dbReference type="SMART" id="SM00184">
    <property type="entry name" value="RING"/>
    <property type="match status" value="1"/>
</dbReference>
<accession>A0AA41V7U5</accession>
<sequence length="260" mass="28836">MYALDLEVKHLGSNVLHPRENENNSSAKSNNLGSIVLCLTKKESDTIKFLTELGYDDDEIVEECDPHNQDGSLRDSIDNLSLPYITREHVYNLLYELNAPEECLGFVIEEITKFVVPIAAKAAEARQAMNSFVVFAHLEVNIDRITGVWSDEDNDDHGDVDYIDGGTMTDVVTLSLADGTTKVNASESAIAELKREGYCADVNDSSSSSRSSCVVCMEDFKVGAVITYMPCSHFFHDDCLVPWLQESNCCPLCRFQIASD</sequence>
<keyword evidence="7" id="KW-1185">Reference proteome</keyword>
<dbReference type="PANTHER" id="PTHR45931">
    <property type="entry name" value="SI:CH211-59O9.10"/>
    <property type="match status" value="1"/>
</dbReference>
<dbReference type="PANTHER" id="PTHR45931:SF16">
    <property type="entry name" value="RING_U-BOX SUPERFAMILY PROTEIN"/>
    <property type="match status" value="1"/>
</dbReference>
<evidence type="ECO:0000259" key="5">
    <source>
        <dbReference type="PROSITE" id="PS50089"/>
    </source>
</evidence>
<evidence type="ECO:0000256" key="2">
    <source>
        <dbReference type="ARBA" id="ARBA00022771"/>
    </source>
</evidence>
<name>A0AA41V7U5_PAPNU</name>
<dbReference type="AlphaFoldDB" id="A0AA41V7U5"/>
<evidence type="ECO:0000313" key="6">
    <source>
        <dbReference type="EMBL" id="MCL7027603.1"/>
    </source>
</evidence>
<keyword evidence="1" id="KW-0479">Metal-binding</keyword>
<proteinExistence type="predicted"/>
<feature type="domain" description="RING-type" evidence="5">
    <location>
        <begin position="213"/>
        <end position="254"/>
    </location>
</feature>
<dbReference type="InterPro" id="IPR001841">
    <property type="entry name" value="Znf_RING"/>
</dbReference>
<evidence type="ECO:0000256" key="1">
    <source>
        <dbReference type="ARBA" id="ARBA00022723"/>
    </source>
</evidence>
<dbReference type="GO" id="GO:0008270">
    <property type="term" value="F:zinc ion binding"/>
    <property type="evidence" value="ECO:0007669"/>
    <property type="project" value="UniProtKB-KW"/>
</dbReference>
<dbReference type="InterPro" id="IPR013083">
    <property type="entry name" value="Znf_RING/FYVE/PHD"/>
</dbReference>